<accession>A0A0R1MKA4</accession>
<dbReference type="GeneID" id="98310945"/>
<evidence type="ECO:0000313" key="1">
    <source>
        <dbReference type="EMBL" id="KRL04923.1"/>
    </source>
</evidence>
<comment type="caution">
    <text evidence="1">The sequence shown here is derived from an EMBL/GenBank/DDBJ whole genome shotgun (WGS) entry which is preliminary data.</text>
</comment>
<dbReference type="STRING" id="1423759.FC92_GL001726"/>
<sequence>MNNKKKINDDFAEYFFRNFYQDRGMRKWQGFFLSDHTQALKKLLAEEKKQSQSND</sequence>
<reference evidence="1 2" key="1">
    <citation type="journal article" date="2015" name="Genome Announc.">
        <title>Expanding the biotechnology potential of lactobacilli through comparative genomics of 213 strains and associated genera.</title>
        <authorList>
            <person name="Sun Z."/>
            <person name="Harris H.M."/>
            <person name="McCann A."/>
            <person name="Guo C."/>
            <person name="Argimon S."/>
            <person name="Zhang W."/>
            <person name="Yang X."/>
            <person name="Jeffery I.B."/>
            <person name="Cooney J.C."/>
            <person name="Kagawa T.F."/>
            <person name="Liu W."/>
            <person name="Song Y."/>
            <person name="Salvetti E."/>
            <person name="Wrobel A."/>
            <person name="Rasinkangas P."/>
            <person name="Parkhill J."/>
            <person name="Rea M.C."/>
            <person name="O'Sullivan O."/>
            <person name="Ritari J."/>
            <person name="Douillard F.P."/>
            <person name="Paul Ross R."/>
            <person name="Yang R."/>
            <person name="Briner A.E."/>
            <person name="Felis G.E."/>
            <person name="de Vos W.M."/>
            <person name="Barrangou R."/>
            <person name="Klaenhammer T.R."/>
            <person name="Caufield P.W."/>
            <person name="Cui Y."/>
            <person name="Zhang H."/>
            <person name="O'Toole P.W."/>
        </authorList>
    </citation>
    <scope>NUCLEOTIDE SEQUENCE [LARGE SCALE GENOMIC DNA]</scope>
    <source>
        <strain evidence="1 2">DSM 19519</strain>
    </source>
</reference>
<organism evidence="1 2">
    <name type="scientific">Liquorilactobacillus hordei DSM 19519</name>
    <dbReference type="NCBI Taxonomy" id="1423759"/>
    <lineage>
        <taxon>Bacteria</taxon>
        <taxon>Bacillati</taxon>
        <taxon>Bacillota</taxon>
        <taxon>Bacilli</taxon>
        <taxon>Lactobacillales</taxon>
        <taxon>Lactobacillaceae</taxon>
        <taxon>Liquorilactobacillus</taxon>
    </lineage>
</organism>
<dbReference type="RefSeq" id="WP_164478092.1">
    <property type="nucleotide sequence ID" value="NZ_AZDX01000052.1"/>
</dbReference>
<dbReference type="AlphaFoldDB" id="A0A0R1MKA4"/>
<keyword evidence="2" id="KW-1185">Reference proteome</keyword>
<dbReference type="Proteomes" id="UP000051448">
    <property type="component" value="Unassembled WGS sequence"/>
</dbReference>
<proteinExistence type="predicted"/>
<evidence type="ECO:0008006" key="3">
    <source>
        <dbReference type="Google" id="ProtNLM"/>
    </source>
</evidence>
<dbReference type="PATRIC" id="fig|1423759.3.peg.1803"/>
<evidence type="ECO:0000313" key="2">
    <source>
        <dbReference type="Proteomes" id="UP000051448"/>
    </source>
</evidence>
<protein>
    <recommendedName>
        <fullName evidence="3">DNA-directed RNA polymerase beta subunit</fullName>
    </recommendedName>
</protein>
<dbReference type="EMBL" id="AZDX01000052">
    <property type="protein sequence ID" value="KRL04923.1"/>
    <property type="molecule type" value="Genomic_DNA"/>
</dbReference>
<name>A0A0R1MKA4_9LACO</name>
<gene>
    <name evidence="1" type="ORF">FC92_GL001726</name>
</gene>